<dbReference type="STRING" id="284581.AMD01_14925"/>
<dbReference type="Gene3D" id="2.60.300.12">
    <property type="entry name" value="HesB-like domain"/>
    <property type="match status" value="1"/>
</dbReference>
<dbReference type="RefSeq" id="WP_053402221.1">
    <property type="nucleotide sequence ID" value="NZ_JBNNNH010000001.1"/>
</dbReference>
<dbReference type="InterPro" id="IPR035903">
    <property type="entry name" value="HesB-like_dom_sf"/>
</dbReference>
<keyword evidence="3" id="KW-1185">Reference proteome</keyword>
<dbReference type="SUPFAM" id="SSF89360">
    <property type="entry name" value="HesB-like domain"/>
    <property type="match status" value="1"/>
</dbReference>
<sequence>MNITFTDTAIERIKKTWPDQDKGVLKLKYDTDGCGCVVSGVSALWVIPEAEEGDTALQTNFVPVYVEKTTLVFFDENVTVDFSTSANTYMLKSPNQILNPRMSLLNQLAVSS</sequence>
<accession>A0A0M0KZI8</accession>
<proteinExistence type="predicted"/>
<dbReference type="AlphaFoldDB" id="A0A0M0KZI8"/>
<dbReference type="PATRIC" id="fig|284581.3.peg.4057"/>
<reference evidence="3" key="1">
    <citation type="submission" date="2015-08" db="EMBL/GenBank/DDBJ databases">
        <title>Fjat-14210 dsm16467.</title>
        <authorList>
            <person name="Liu B."/>
            <person name="Wang J."/>
            <person name="Zhu Y."/>
            <person name="Liu G."/>
            <person name="Chen Q."/>
            <person name="Chen Z."/>
            <person name="Lan J."/>
            <person name="Che J."/>
            <person name="Ge C."/>
            <person name="Shi H."/>
            <person name="Pan Z."/>
            <person name="Liu X."/>
        </authorList>
    </citation>
    <scope>NUCLEOTIDE SEQUENCE [LARGE SCALE GENOMIC DNA]</scope>
    <source>
        <strain evidence="3">DSM 16467</strain>
    </source>
</reference>
<gene>
    <name evidence="2" type="ORF">AMD01_14925</name>
</gene>
<name>A0A0M0KZI8_9BACI</name>
<dbReference type="Proteomes" id="UP000037558">
    <property type="component" value="Unassembled WGS sequence"/>
</dbReference>
<evidence type="ECO:0000313" key="3">
    <source>
        <dbReference type="Proteomes" id="UP000037558"/>
    </source>
</evidence>
<dbReference type="OrthoDB" id="2361087at2"/>
<dbReference type="Pfam" id="PF01521">
    <property type="entry name" value="Fe-S_biosyn"/>
    <property type="match status" value="1"/>
</dbReference>
<comment type="caution">
    <text evidence="2">The sequence shown here is derived from an EMBL/GenBank/DDBJ whole genome shotgun (WGS) entry which is preliminary data.</text>
</comment>
<evidence type="ECO:0000259" key="1">
    <source>
        <dbReference type="Pfam" id="PF01521"/>
    </source>
</evidence>
<dbReference type="EMBL" id="LILC01000019">
    <property type="protein sequence ID" value="KOO44012.1"/>
    <property type="molecule type" value="Genomic_DNA"/>
</dbReference>
<organism evidence="2 3">
    <name type="scientific">Priestia koreensis</name>
    <dbReference type="NCBI Taxonomy" id="284581"/>
    <lineage>
        <taxon>Bacteria</taxon>
        <taxon>Bacillati</taxon>
        <taxon>Bacillota</taxon>
        <taxon>Bacilli</taxon>
        <taxon>Bacillales</taxon>
        <taxon>Bacillaceae</taxon>
        <taxon>Priestia</taxon>
    </lineage>
</organism>
<evidence type="ECO:0000313" key="2">
    <source>
        <dbReference type="EMBL" id="KOO44012.1"/>
    </source>
</evidence>
<dbReference type="InterPro" id="IPR000361">
    <property type="entry name" value="ATAP_core_dom"/>
</dbReference>
<protein>
    <submittedName>
        <fullName evidence="2">Heme biosynthesis protein HemY</fullName>
    </submittedName>
</protein>
<feature type="domain" description="Core" evidence="1">
    <location>
        <begin position="1"/>
        <end position="105"/>
    </location>
</feature>